<reference evidence="2 3" key="1">
    <citation type="journal article" date="2011" name="J. Bacteriol.">
        <title>Genome sequence of the algicidal bacterium Kordia algicida OT-1.</title>
        <authorList>
            <person name="Lee H.S."/>
            <person name="Kang S.G."/>
            <person name="Kwon K.K."/>
            <person name="Lee J.H."/>
            <person name="Kim S.J."/>
        </authorList>
    </citation>
    <scope>NUCLEOTIDE SEQUENCE [LARGE SCALE GENOMIC DNA]</scope>
    <source>
        <strain evidence="2 3">OT-1</strain>
    </source>
</reference>
<protein>
    <recommendedName>
        <fullName evidence="4">Lipoprotein</fullName>
    </recommendedName>
</protein>
<dbReference type="HOGENOM" id="CLU_1276315_0_0_10"/>
<dbReference type="eggNOG" id="ENOG5032S2I">
    <property type="taxonomic scope" value="Bacteria"/>
</dbReference>
<gene>
    <name evidence="2" type="ORF">KAOT1_12322</name>
</gene>
<dbReference type="RefSeq" id="WP_007095014.1">
    <property type="nucleotide sequence ID" value="NZ_CP142125.1"/>
</dbReference>
<proteinExistence type="predicted"/>
<keyword evidence="1" id="KW-0732">Signal</keyword>
<comment type="caution">
    <text evidence="2">The sequence shown here is derived from an EMBL/GenBank/DDBJ whole genome shotgun (WGS) entry which is preliminary data.</text>
</comment>
<evidence type="ECO:0008006" key="4">
    <source>
        <dbReference type="Google" id="ProtNLM"/>
    </source>
</evidence>
<feature type="signal peptide" evidence="1">
    <location>
        <begin position="1"/>
        <end position="20"/>
    </location>
</feature>
<dbReference type="OrthoDB" id="9781289at2"/>
<evidence type="ECO:0000256" key="1">
    <source>
        <dbReference type="SAM" id="SignalP"/>
    </source>
</evidence>
<evidence type="ECO:0000313" key="3">
    <source>
        <dbReference type="Proteomes" id="UP000002945"/>
    </source>
</evidence>
<dbReference type="EMBL" id="ABIB01000001">
    <property type="protein sequence ID" value="EDP98000.1"/>
    <property type="molecule type" value="Genomic_DNA"/>
</dbReference>
<evidence type="ECO:0000313" key="2">
    <source>
        <dbReference type="EMBL" id="EDP98000.1"/>
    </source>
</evidence>
<name>A9DJ03_9FLAO</name>
<accession>A9DJ03</accession>
<keyword evidence="3" id="KW-1185">Reference proteome</keyword>
<dbReference type="PROSITE" id="PS51257">
    <property type="entry name" value="PROKAR_LIPOPROTEIN"/>
    <property type="match status" value="1"/>
</dbReference>
<dbReference type="Proteomes" id="UP000002945">
    <property type="component" value="Unassembled WGS sequence"/>
</dbReference>
<sequence length="220" mass="25453">MKNYFLLAFLALSIISCSNDDDTTPEPEESFYALKVGNSWVYDYLNRENPMADLFNGTNSMAATTVIDSVKIVGTEEIGGNTFYKFRIRTSGNDQNYPMCYSDGEHFQYYRDSLGYLVNQFGKVKFAVEGDTQEFLQREDQNFRYFMQLSEESEMVDTPSGTYDCFHMDFYLRSLGNNERSVGENNIYYQEGIGEVFSTISFASEALHRMERRLVSYDIQ</sequence>
<dbReference type="AlphaFoldDB" id="A9DJ03"/>
<feature type="chain" id="PRO_5002736558" description="Lipoprotein" evidence="1">
    <location>
        <begin position="21"/>
        <end position="220"/>
    </location>
</feature>
<organism evidence="2 3">
    <name type="scientific">Kordia algicida OT-1</name>
    <dbReference type="NCBI Taxonomy" id="391587"/>
    <lineage>
        <taxon>Bacteria</taxon>
        <taxon>Pseudomonadati</taxon>
        <taxon>Bacteroidota</taxon>
        <taxon>Flavobacteriia</taxon>
        <taxon>Flavobacteriales</taxon>
        <taxon>Flavobacteriaceae</taxon>
        <taxon>Kordia</taxon>
    </lineage>
</organism>